<dbReference type="InterPro" id="IPR039261">
    <property type="entry name" value="FNR_nucleotide-bd"/>
</dbReference>
<evidence type="ECO:0000256" key="4">
    <source>
        <dbReference type="ARBA" id="ARBA00022723"/>
    </source>
</evidence>
<evidence type="ECO:0000256" key="2">
    <source>
        <dbReference type="ARBA" id="ARBA00022630"/>
    </source>
</evidence>
<dbReference type="GO" id="GO:0046872">
    <property type="term" value="F:metal ion binding"/>
    <property type="evidence" value="ECO:0007669"/>
    <property type="project" value="UniProtKB-KW"/>
</dbReference>
<comment type="caution">
    <text evidence="11">The sequence shown here is derived from an EMBL/GenBank/DDBJ whole genome shotgun (WGS) entry which is preliminary data.</text>
</comment>
<keyword evidence="4" id="KW-0479">Metal-binding</keyword>
<comment type="cofactor">
    <cofactor evidence="1">
        <name>FAD</name>
        <dbReference type="ChEBI" id="CHEBI:57692"/>
    </cofactor>
</comment>
<evidence type="ECO:0000259" key="9">
    <source>
        <dbReference type="PROSITE" id="PS51085"/>
    </source>
</evidence>
<dbReference type="STRING" id="1703345.A3860_10385"/>
<dbReference type="InterPro" id="IPR012675">
    <property type="entry name" value="Beta-grasp_dom_sf"/>
</dbReference>
<evidence type="ECO:0000313" key="11">
    <source>
        <dbReference type="EMBL" id="OQP56971.1"/>
    </source>
</evidence>
<name>A0A1V9FFD3_9BACT</name>
<dbReference type="GO" id="GO:0050660">
    <property type="term" value="F:flavin adenine dinucleotide binding"/>
    <property type="evidence" value="ECO:0007669"/>
    <property type="project" value="TreeGrafter"/>
</dbReference>
<dbReference type="InterPro" id="IPR050415">
    <property type="entry name" value="MRET"/>
</dbReference>
<evidence type="ECO:0008006" key="13">
    <source>
        <dbReference type="Google" id="ProtNLM"/>
    </source>
</evidence>
<dbReference type="CDD" id="cd00207">
    <property type="entry name" value="fer2"/>
    <property type="match status" value="1"/>
</dbReference>
<dbReference type="SUPFAM" id="SSF52343">
    <property type="entry name" value="Ferredoxin reductase-like, C-terminal NADP-linked domain"/>
    <property type="match status" value="1"/>
</dbReference>
<dbReference type="InterPro" id="IPR006058">
    <property type="entry name" value="2Fe2S_fd_BS"/>
</dbReference>
<dbReference type="AlphaFoldDB" id="A0A1V9FFD3"/>
<sequence>MELLQWKVIQVIRETPDAVTYMLEEATGKPVSWDAGQSLTFLFNQHGHEIRRSYSICTAPGIDKHLGITVKKKENGEISRHILRTWEKGTSVNSLQPAGRFIIDTDPSQQRHIWFIAAGSGITPVLALLKKVLYHEPQSHITLIYQNHDERHIIYHQALQELAKQYAHRFTRIDLLSNPVDPDTKPARLNNWLLEQLVTHSAGRAPSAEFRTASHSPLFYTCGPEPFMRMVQFTLRVLGYNEDQLRKEHFVIETLRKPAFTMPSTAFTVVVHYANETHQFTTAWPNTILQSAQQQGITLPYSCNTGRCATCAAICRKGSVTMSNNEVLTDGDLEGKLILTCTGYAASDLELEI</sequence>
<keyword evidence="8" id="KW-0411">Iron-sulfur</keyword>
<feature type="domain" description="FAD-binding FR-type" evidence="10">
    <location>
        <begin position="1"/>
        <end position="104"/>
    </location>
</feature>
<evidence type="ECO:0000259" key="10">
    <source>
        <dbReference type="PROSITE" id="PS51384"/>
    </source>
</evidence>
<dbReference type="InterPro" id="IPR017938">
    <property type="entry name" value="Riboflavin_synthase-like_b-brl"/>
</dbReference>
<dbReference type="PROSITE" id="PS51085">
    <property type="entry name" value="2FE2S_FER_2"/>
    <property type="match status" value="1"/>
</dbReference>
<feature type="domain" description="2Fe-2S ferredoxin-type" evidence="9">
    <location>
        <begin position="267"/>
        <end position="353"/>
    </location>
</feature>
<dbReference type="InterPro" id="IPR001041">
    <property type="entry name" value="2Fe-2S_ferredoxin-type"/>
</dbReference>
<dbReference type="Pfam" id="PF00175">
    <property type="entry name" value="NAD_binding_1"/>
    <property type="match status" value="1"/>
</dbReference>
<dbReference type="Pfam" id="PF00111">
    <property type="entry name" value="Fer2"/>
    <property type="match status" value="1"/>
</dbReference>
<dbReference type="PANTHER" id="PTHR47354">
    <property type="entry name" value="NADH OXIDOREDUCTASE HCR"/>
    <property type="match status" value="1"/>
</dbReference>
<dbReference type="InterPro" id="IPR036010">
    <property type="entry name" value="2Fe-2S_ferredoxin-like_sf"/>
</dbReference>
<dbReference type="Pfam" id="PF00970">
    <property type="entry name" value="FAD_binding_6"/>
    <property type="match status" value="1"/>
</dbReference>
<keyword evidence="12" id="KW-1185">Reference proteome</keyword>
<organism evidence="11 12">
    <name type="scientific">Niastella vici</name>
    <dbReference type="NCBI Taxonomy" id="1703345"/>
    <lineage>
        <taxon>Bacteria</taxon>
        <taxon>Pseudomonadati</taxon>
        <taxon>Bacteroidota</taxon>
        <taxon>Chitinophagia</taxon>
        <taxon>Chitinophagales</taxon>
        <taxon>Chitinophagaceae</taxon>
        <taxon>Niastella</taxon>
    </lineage>
</organism>
<keyword evidence="5" id="KW-0274">FAD</keyword>
<keyword evidence="6" id="KW-0560">Oxidoreductase</keyword>
<gene>
    <name evidence="11" type="ORF">A3860_10385</name>
</gene>
<evidence type="ECO:0000256" key="7">
    <source>
        <dbReference type="ARBA" id="ARBA00023004"/>
    </source>
</evidence>
<evidence type="ECO:0000256" key="5">
    <source>
        <dbReference type="ARBA" id="ARBA00022827"/>
    </source>
</evidence>
<dbReference type="Proteomes" id="UP000192796">
    <property type="component" value="Unassembled WGS sequence"/>
</dbReference>
<proteinExistence type="predicted"/>
<evidence type="ECO:0000256" key="6">
    <source>
        <dbReference type="ARBA" id="ARBA00023002"/>
    </source>
</evidence>
<dbReference type="PRINTS" id="PR00410">
    <property type="entry name" value="PHEHYDRXLASE"/>
</dbReference>
<dbReference type="Gene3D" id="3.10.20.30">
    <property type="match status" value="1"/>
</dbReference>
<evidence type="ECO:0000256" key="3">
    <source>
        <dbReference type="ARBA" id="ARBA00022714"/>
    </source>
</evidence>
<evidence type="ECO:0000256" key="8">
    <source>
        <dbReference type="ARBA" id="ARBA00023014"/>
    </source>
</evidence>
<dbReference type="PROSITE" id="PS00197">
    <property type="entry name" value="2FE2S_FER_1"/>
    <property type="match status" value="1"/>
</dbReference>
<dbReference type="GO" id="GO:0016491">
    <property type="term" value="F:oxidoreductase activity"/>
    <property type="evidence" value="ECO:0007669"/>
    <property type="project" value="UniProtKB-KW"/>
</dbReference>
<dbReference type="PROSITE" id="PS51384">
    <property type="entry name" value="FAD_FR"/>
    <property type="match status" value="1"/>
</dbReference>
<dbReference type="SUPFAM" id="SSF63380">
    <property type="entry name" value="Riboflavin synthase domain-like"/>
    <property type="match status" value="1"/>
</dbReference>
<dbReference type="EMBL" id="LVYD01000124">
    <property type="protein sequence ID" value="OQP56971.1"/>
    <property type="molecule type" value="Genomic_DNA"/>
</dbReference>
<dbReference type="PANTHER" id="PTHR47354:SF8">
    <property type="entry name" value="1,2-PHENYLACETYL-COA EPOXIDASE, SUBUNIT E"/>
    <property type="match status" value="1"/>
</dbReference>
<protein>
    <recommendedName>
        <fullName evidence="13">Oxidoreductase</fullName>
    </recommendedName>
</protein>
<dbReference type="InterPro" id="IPR001433">
    <property type="entry name" value="OxRdtase_FAD/NAD-bd"/>
</dbReference>
<dbReference type="RefSeq" id="WP_081155935.1">
    <property type="nucleotide sequence ID" value="NZ_LVYD01000124.1"/>
</dbReference>
<dbReference type="OrthoDB" id="9789468at2"/>
<keyword evidence="2" id="KW-0285">Flavoprotein</keyword>
<keyword evidence="7" id="KW-0408">Iron</keyword>
<evidence type="ECO:0000256" key="1">
    <source>
        <dbReference type="ARBA" id="ARBA00001974"/>
    </source>
</evidence>
<dbReference type="InterPro" id="IPR017927">
    <property type="entry name" value="FAD-bd_FR_type"/>
</dbReference>
<dbReference type="Gene3D" id="2.40.30.10">
    <property type="entry name" value="Translation factors"/>
    <property type="match status" value="1"/>
</dbReference>
<dbReference type="InterPro" id="IPR008333">
    <property type="entry name" value="Cbr1-like_FAD-bd_dom"/>
</dbReference>
<accession>A0A1V9FFD3</accession>
<dbReference type="Gene3D" id="3.40.50.80">
    <property type="entry name" value="Nucleotide-binding domain of ferredoxin-NADP reductase (FNR) module"/>
    <property type="match status" value="1"/>
</dbReference>
<evidence type="ECO:0000313" key="12">
    <source>
        <dbReference type="Proteomes" id="UP000192796"/>
    </source>
</evidence>
<dbReference type="GO" id="GO:0051537">
    <property type="term" value="F:2 iron, 2 sulfur cluster binding"/>
    <property type="evidence" value="ECO:0007669"/>
    <property type="project" value="UniProtKB-KW"/>
</dbReference>
<reference evidence="11 12" key="1">
    <citation type="submission" date="2016-03" db="EMBL/GenBank/DDBJ databases">
        <title>Niastella vici sp. nov., isolated from farmland soil.</title>
        <authorList>
            <person name="Chen L."/>
            <person name="Wang D."/>
            <person name="Yang S."/>
            <person name="Wang G."/>
        </authorList>
    </citation>
    <scope>NUCLEOTIDE SEQUENCE [LARGE SCALE GENOMIC DNA]</scope>
    <source>
        <strain evidence="11 12">DJ57</strain>
    </source>
</reference>
<keyword evidence="3" id="KW-0001">2Fe-2S</keyword>
<dbReference type="SUPFAM" id="SSF54292">
    <property type="entry name" value="2Fe-2S ferredoxin-like"/>
    <property type="match status" value="1"/>
</dbReference>